<feature type="chain" id="PRO_5037549317" evidence="1">
    <location>
        <begin position="21"/>
        <end position="485"/>
    </location>
</feature>
<dbReference type="PROSITE" id="PS51257">
    <property type="entry name" value="PROKAR_LIPOPROTEIN"/>
    <property type="match status" value="1"/>
</dbReference>
<dbReference type="Gene3D" id="2.60.40.2620">
    <property type="entry name" value="Fimbrillin-like"/>
    <property type="match status" value="1"/>
</dbReference>
<feature type="signal peptide" evidence="1">
    <location>
        <begin position="1"/>
        <end position="20"/>
    </location>
</feature>
<reference evidence="2" key="2">
    <citation type="submission" date="2021-09" db="EMBL/GenBank/DDBJ databases">
        <authorList>
            <person name="Gilroy R."/>
        </authorList>
    </citation>
    <scope>NUCLEOTIDE SEQUENCE</scope>
    <source>
        <strain evidence="2">9794</strain>
    </source>
</reference>
<reference evidence="2" key="1">
    <citation type="journal article" date="2021" name="PeerJ">
        <title>Extensive microbial diversity within the chicken gut microbiome revealed by metagenomics and culture.</title>
        <authorList>
            <person name="Gilroy R."/>
            <person name="Ravi A."/>
            <person name="Getino M."/>
            <person name="Pursley I."/>
            <person name="Horton D.L."/>
            <person name="Alikhan N.F."/>
            <person name="Baker D."/>
            <person name="Gharbi K."/>
            <person name="Hall N."/>
            <person name="Watson M."/>
            <person name="Adriaenssens E.M."/>
            <person name="Foster-Nyarko E."/>
            <person name="Jarju S."/>
            <person name="Secka A."/>
            <person name="Antonio M."/>
            <person name="Oren A."/>
            <person name="Chaudhuri R.R."/>
            <person name="La Ragione R."/>
            <person name="Hildebrand F."/>
            <person name="Pallen M.J."/>
        </authorList>
    </citation>
    <scope>NUCLEOTIDE SEQUENCE</scope>
    <source>
        <strain evidence="2">9794</strain>
    </source>
</reference>
<dbReference type="CDD" id="cd13120">
    <property type="entry name" value="BF2867_like_N"/>
    <property type="match status" value="1"/>
</dbReference>
<dbReference type="InterPro" id="IPR042278">
    <property type="entry name" value="Mfa-like_1_N"/>
</dbReference>
<dbReference type="Proteomes" id="UP000722357">
    <property type="component" value="Unassembled WGS sequence"/>
</dbReference>
<protein>
    <submittedName>
        <fullName evidence="2">Fimbrillin family protein</fullName>
    </submittedName>
</protein>
<name>A0A921HK36_9BACT</name>
<dbReference type="EMBL" id="DYWE01000050">
    <property type="protein sequence ID" value="HJF80915.1"/>
    <property type="molecule type" value="Genomic_DNA"/>
</dbReference>
<organism evidence="2 3">
    <name type="scientific">Phocaeicola plebeius</name>
    <dbReference type="NCBI Taxonomy" id="310297"/>
    <lineage>
        <taxon>Bacteria</taxon>
        <taxon>Pseudomonadati</taxon>
        <taxon>Bacteroidota</taxon>
        <taxon>Bacteroidia</taxon>
        <taxon>Bacteroidales</taxon>
        <taxon>Bacteroidaceae</taxon>
        <taxon>Phocaeicola</taxon>
    </lineage>
</organism>
<accession>A0A921HK36</accession>
<comment type="caution">
    <text evidence="2">The sequence shown here is derived from an EMBL/GenBank/DDBJ whole genome shotgun (WGS) entry which is preliminary data.</text>
</comment>
<proteinExistence type="predicted"/>
<evidence type="ECO:0000256" key="1">
    <source>
        <dbReference type="SAM" id="SignalP"/>
    </source>
</evidence>
<keyword evidence="1" id="KW-0732">Signal</keyword>
<gene>
    <name evidence="2" type="ORF">K8V40_04585</name>
</gene>
<evidence type="ECO:0000313" key="3">
    <source>
        <dbReference type="Proteomes" id="UP000722357"/>
    </source>
</evidence>
<evidence type="ECO:0000313" key="2">
    <source>
        <dbReference type="EMBL" id="HJF80915.1"/>
    </source>
</evidence>
<sequence>MKLKYLYGLISLAVLFSSCNQEEFTNDTIDYDTKNVIKLGSVQLDDFENNTLSRATYEGYATKFEYNDKLGLILIDQDGKQLANAPFTYSAVGWTNDNTAYYSSKIDKIIAYFPYNAQLSQNVVTLDAVKQTIEIATDQSSLDKFKQTDLLACEIEDPSPELNLQLKHVFSLMEFSATQQLEVEGETFNYNIAMSNVSFSIGETMYTPCNLNGGYVCMIKDNSSLQKDDFRYFYTIEGKSNVKTLTTDKTITSGTKYTFPCPAAGMGEPNTLSAGDFYCTSTSDKIVILPSIAATIPEGLTCKGIVFHVMDSNDSGSEWDTFLTNNQLAEANLPGYNGKHGLVVSLTTGEPLGIKNENKTDIESAYTTAGANADLYQSKDALCGYILSKALLNSNTLTNIFTALDNHKSENIANTTGWYCPSYQELENLMNELTIINQQMNIAQGEQITASPTLTYSGAGFWLIRPDLTYYNGDVTEAVRPICAF</sequence>
<dbReference type="AlphaFoldDB" id="A0A921HK36"/>